<proteinExistence type="predicted"/>
<evidence type="ECO:0000313" key="3">
    <source>
        <dbReference type="Proteomes" id="UP000886653"/>
    </source>
</evidence>
<reference evidence="2" key="1">
    <citation type="submission" date="2013-11" db="EMBL/GenBank/DDBJ databases">
        <title>Genome sequence of the fusiform rust pathogen reveals effectors for host alternation and coevolution with pine.</title>
        <authorList>
            <consortium name="DOE Joint Genome Institute"/>
            <person name="Smith K."/>
            <person name="Pendleton A."/>
            <person name="Kubisiak T."/>
            <person name="Anderson C."/>
            <person name="Salamov A."/>
            <person name="Aerts A."/>
            <person name="Riley R."/>
            <person name="Clum A."/>
            <person name="Lindquist E."/>
            <person name="Ence D."/>
            <person name="Campbell M."/>
            <person name="Kronenberg Z."/>
            <person name="Feau N."/>
            <person name="Dhillon B."/>
            <person name="Hamelin R."/>
            <person name="Burleigh J."/>
            <person name="Smith J."/>
            <person name="Yandell M."/>
            <person name="Nelson C."/>
            <person name="Grigoriev I."/>
            <person name="Davis J."/>
        </authorList>
    </citation>
    <scope>NUCLEOTIDE SEQUENCE</scope>
    <source>
        <strain evidence="2">G11</strain>
    </source>
</reference>
<evidence type="ECO:0000256" key="1">
    <source>
        <dbReference type="SAM" id="MobiDB-lite"/>
    </source>
</evidence>
<dbReference type="EMBL" id="MU167249">
    <property type="protein sequence ID" value="KAG0147291.1"/>
    <property type="molecule type" value="Genomic_DNA"/>
</dbReference>
<dbReference type="OrthoDB" id="2504279at2759"/>
<accession>A0A9P6TCE9</accession>
<dbReference type="AlphaFoldDB" id="A0A9P6TCE9"/>
<evidence type="ECO:0000313" key="2">
    <source>
        <dbReference type="EMBL" id="KAG0147291.1"/>
    </source>
</evidence>
<feature type="region of interest" description="Disordered" evidence="1">
    <location>
        <begin position="39"/>
        <end position="79"/>
    </location>
</feature>
<organism evidence="2 3">
    <name type="scientific">Cronartium quercuum f. sp. fusiforme G11</name>
    <dbReference type="NCBI Taxonomy" id="708437"/>
    <lineage>
        <taxon>Eukaryota</taxon>
        <taxon>Fungi</taxon>
        <taxon>Dikarya</taxon>
        <taxon>Basidiomycota</taxon>
        <taxon>Pucciniomycotina</taxon>
        <taxon>Pucciniomycetes</taxon>
        <taxon>Pucciniales</taxon>
        <taxon>Coleosporiaceae</taxon>
        <taxon>Cronartium</taxon>
    </lineage>
</organism>
<protein>
    <submittedName>
        <fullName evidence="2">Uncharacterized protein</fullName>
    </submittedName>
</protein>
<keyword evidence="3" id="KW-1185">Reference proteome</keyword>
<gene>
    <name evidence="2" type="ORF">CROQUDRAFT_132580</name>
</gene>
<dbReference type="Proteomes" id="UP000886653">
    <property type="component" value="Unassembled WGS sequence"/>
</dbReference>
<sequence length="199" mass="21907">MPSENARHHAFLTLKRFVELQNTRGSLLEEFQSAIESGLYPSSTSVSPPERALNGQGGDNTQAPNTQHNQPVSACRSAHAQTAENTEEYLQQVIAICTSGFREIKTEAALLVQLLREDLKQPSLAALIEKVEELEGHKMNRVNVQRPTRNLTLTLALTSFPTLTTSCISACESLVFTTGLASKAIDNRTTRLRKRNSTS</sequence>
<comment type="caution">
    <text evidence="2">The sequence shown here is derived from an EMBL/GenBank/DDBJ whole genome shotgun (WGS) entry which is preliminary data.</text>
</comment>
<feature type="compositionally biased region" description="Polar residues" evidence="1">
    <location>
        <begin position="59"/>
        <end position="72"/>
    </location>
</feature>
<name>A0A9P6TCE9_9BASI</name>